<evidence type="ECO:0000313" key="9">
    <source>
        <dbReference type="Proteomes" id="UP000317893"/>
    </source>
</evidence>
<evidence type="ECO:0000256" key="4">
    <source>
        <dbReference type="ARBA" id="ARBA00023002"/>
    </source>
</evidence>
<keyword evidence="4 7" id="KW-0560">Oxidoreductase</keyword>
<gene>
    <name evidence="8" type="ORF">FB458_3999</name>
</gene>
<proteinExistence type="inferred from homology"/>
<sequence length="440" mass="47034">MSRPLTRPLHQAAQLGRYAWSLQHEQAAQWWAGRVRGDLLARAHLREGRRDPYPVYEALRARGDLVPTRLGNLVTTSHAVTGEVLRSRRFGVVPLDPVDAPAAASGADLSFLQLDPPDHTRLRRLAAPAFSPRMMASYEAMVQARVGALLDAAAARGRFDLVADLAAPLPVGVISTMMGVDDADAAALQRYGAALASALDGVASLRHLREVMGAATALEAQFAGLVERRRTDPQDDLVSVLVCELGEGEGAALSAGEILPMCTLLLVAGFETTVNLIGSAVLALQRDPDQWRALVADPSLASAAVEETLRWDPPVHETARVAHEDVELAGTTVRRGQWVVTLLAATGRDPRVYADPARFDLHRTPGAQHLAFSSGIHYCVGASLARLEATVALRELAVRMPDLRVDGRVVRRPTTTIRGPLRVPVAVGGGAAPYGGVVRA</sequence>
<dbReference type="InterPro" id="IPR017972">
    <property type="entry name" value="Cyt_P450_CS"/>
</dbReference>
<evidence type="ECO:0008006" key="10">
    <source>
        <dbReference type="Google" id="ProtNLM"/>
    </source>
</evidence>
<dbReference type="GO" id="GO:0005506">
    <property type="term" value="F:iron ion binding"/>
    <property type="evidence" value="ECO:0007669"/>
    <property type="project" value="InterPro"/>
</dbReference>
<keyword evidence="2 7" id="KW-0349">Heme</keyword>
<keyword evidence="6 7" id="KW-0503">Monooxygenase</keyword>
<dbReference type="GO" id="GO:0006707">
    <property type="term" value="P:cholesterol catabolic process"/>
    <property type="evidence" value="ECO:0007669"/>
    <property type="project" value="TreeGrafter"/>
</dbReference>
<keyword evidence="9" id="KW-1185">Reference proteome</keyword>
<comment type="similarity">
    <text evidence="1 7">Belongs to the cytochrome P450 family.</text>
</comment>
<dbReference type="GO" id="GO:0020037">
    <property type="term" value="F:heme binding"/>
    <property type="evidence" value="ECO:0007669"/>
    <property type="project" value="InterPro"/>
</dbReference>
<dbReference type="GO" id="GO:0008395">
    <property type="term" value="F:steroid hydroxylase activity"/>
    <property type="evidence" value="ECO:0007669"/>
    <property type="project" value="TreeGrafter"/>
</dbReference>
<dbReference type="Gene3D" id="1.10.630.10">
    <property type="entry name" value="Cytochrome P450"/>
    <property type="match status" value="1"/>
</dbReference>
<protein>
    <recommendedName>
        <fullName evidence="10">Cytochrome P450</fullName>
    </recommendedName>
</protein>
<dbReference type="PRINTS" id="PR00385">
    <property type="entry name" value="P450"/>
</dbReference>
<evidence type="ECO:0000256" key="5">
    <source>
        <dbReference type="ARBA" id="ARBA00023004"/>
    </source>
</evidence>
<dbReference type="InterPro" id="IPR036396">
    <property type="entry name" value="Cyt_P450_sf"/>
</dbReference>
<evidence type="ECO:0000256" key="7">
    <source>
        <dbReference type="RuleBase" id="RU000461"/>
    </source>
</evidence>
<comment type="caution">
    <text evidence="8">The sequence shown here is derived from an EMBL/GenBank/DDBJ whole genome shotgun (WGS) entry which is preliminary data.</text>
</comment>
<dbReference type="PRINTS" id="PR00359">
    <property type="entry name" value="BP450"/>
</dbReference>
<dbReference type="SUPFAM" id="SSF48264">
    <property type="entry name" value="Cytochrome P450"/>
    <property type="match status" value="1"/>
</dbReference>
<dbReference type="GO" id="GO:0036199">
    <property type="term" value="F:cholest-4-en-3-one 26-monooxygenase activity"/>
    <property type="evidence" value="ECO:0007669"/>
    <property type="project" value="TreeGrafter"/>
</dbReference>
<dbReference type="PANTHER" id="PTHR46696:SF4">
    <property type="entry name" value="BIOTIN BIOSYNTHESIS CYTOCHROME P450"/>
    <property type="match status" value="1"/>
</dbReference>
<dbReference type="Pfam" id="PF00067">
    <property type="entry name" value="p450"/>
    <property type="match status" value="1"/>
</dbReference>
<dbReference type="RefSeq" id="WP_211356106.1">
    <property type="nucleotide sequence ID" value="NZ_BAAAPR010000019.1"/>
</dbReference>
<dbReference type="PROSITE" id="PS00086">
    <property type="entry name" value="CYTOCHROME_P450"/>
    <property type="match status" value="1"/>
</dbReference>
<reference evidence="8 9" key="1">
    <citation type="submission" date="2019-06" db="EMBL/GenBank/DDBJ databases">
        <title>Sequencing the genomes of 1000 actinobacteria strains.</title>
        <authorList>
            <person name="Klenk H.-P."/>
        </authorList>
    </citation>
    <scope>NUCLEOTIDE SEQUENCE [LARGE SCALE GENOMIC DNA]</scope>
    <source>
        <strain evidence="8 9">DSM 18607</strain>
    </source>
</reference>
<dbReference type="FunFam" id="1.10.630.10:FF:000018">
    <property type="entry name" value="Cytochrome P450 monooxygenase"/>
    <property type="match status" value="1"/>
</dbReference>
<organism evidence="8 9">
    <name type="scientific">Lapillicoccus jejuensis</name>
    <dbReference type="NCBI Taxonomy" id="402171"/>
    <lineage>
        <taxon>Bacteria</taxon>
        <taxon>Bacillati</taxon>
        <taxon>Actinomycetota</taxon>
        <taxon>Actinomycetes</taxon>
        <taxon>Micrococcales</taxon>
        <taxon>Intrasporangiaceae</taxon>
        <taxon>Lapillicoccus</taxon>
    </lineage>
</organism>
<evidence type="ECO:0000256" key="1">
    <source>
        <dbReference type="ARBA" id="ARBA00010617"/>
    </source>
</evidence>
<evidence type="ECO:0000256" key="2">
    <source>
        <dbReference type="ARBA" id="ARBA00022617"/>
    </source>
</evidence>
<evidence type="ECO:0000256" key="6">
    <source>
        <dbReference type="ARBA" id="ARBA00023033"/>
    </source>
</evidence>
<evidence type="ECO:0000313" key="8">
    <source>
        <dbReference type="EMBL" id="TQJ10858.1"/>
    </source>
</evidence>
<dbReference type="Proteomes" id="UP000317893">
    <property type="component" value="Unassembled WGS sequence"/>
</dbReference>
<dbReference type="EMBL" id="VFMN01000001">
    <property type="protein sequence ID" value="TQJ10858.1"/>
    <property type="molecule type" value="Genomic_DNA"/>
</dbReference>
<evidence type="ECO:0000256" key="3">
    <source>
        <dbReference type="ARBA" id="ARBA00022723"/>
    </source>
</evidence>
<keyword evidence="5 7" id="KW-0408">Iron</keyword>
<dbReference type="CDD" id="cd20625">
    <property type="entry name" value="CYP164-like"/>
    <property type="match status" value="1"/>
</dbReference>
<name>A0A542E6B0_9MICO</name>
<dbReference type="InterPro" id="IPR002397">
    <property type="entry name" value="Cyt_P450_B"/>
</dbReference>
<dbReference type="AlphaFoldDB" id="A0A542E6B0"/>
<dbReference type="InterPro" id="IPR001128">
    <property type="entry name" value="Cyt_P450"/>
</dbReference>
<dbReference type="PANTHER" id="PTHR46696">
    <property type="entry name" value="P450, PUTATIVE (EUROFUNG)-RELATED"/>
    <property type="match status" value="1"/>
</dbReference>
<accession>A0A542E6B0</accession>
<keyword evidence="3 7" id="KW-0479">Metal-binding</keyword>